<evidence type="ECO:0000313" key="3">
    <source>
        <dbReference type="Proteomes" id="UP000604825"/>
    </source>
</evidence>
<feature type="compositionally biased region" description="Basic and acidic residues" evidence="1">
    <location>
        <begin position="229"/>
        <end position="240"/>
    </location>
</feature>
<comment type="caution">
    <text evidence="2">The sequence shown here is derived from an EMBL/GenBank/DDBJ whole genome shotgun (WGS) entry which is preliminary data.</text>
</comment>
<feature type="region of interest" description="Disordered" evidence="1">
    <location>
        <begin position="58"/>
        <end position="262"/>
    </location>
</feature>
<feature type="compositionally biased region" description="Pro residues" evidence="1">
    <location>
        <begin position="1"/>
        <end position="10"/>
    </location>
</feature>
<feature type="region of interest" description="Disordered" evidence="1">
    <location>
        <begin position="1"/>
        <end position="37"/>
    </location>
</feature>
<evidence type="ECO:0000313" key="2">
    <source>
        <dbReference type="EMBL" id="CAD6218806.1"/>
    </source>
</evidence>
<proteinExistence type="predicted"/>
<feature type="compositionally biased region" description="Basic residues" evidence="1">
    <location>
        <begin position="197"/>
        <end position="208"/>
    </location>
</feature>
<feature type="compositionally biased region" description="Basic and acidic residues" evidence="1">
    <location>
        <begin position="166"/>
        <end position="184"/>
    </location>
</feature>
<name>A0A811NBU5_9POAL</name>
<protein>
    <submittedName>
        <fullName evidence="2">Uncharacterized protein</fullName>
    </submittedName>
</protein>
<sequence>MDYIVDPPPSFGLCGLGSQKERREVESLTDGSRSQTWRSLIGSSDVAAHPDWLLHRGLGQVRASAPSFPIRRSTSEKRTRARDRTEERESDREGKAEGKERAQGTMLRRPSRAPAKWAPARNREKRSKAERGKEGMQSGGGERAGGSEARLRGKAGQSRRRSRARQKGESEAEGERWAEADRRGKGNGQSTATAGARQRRLAPARRLRRGEAVRRRQCSSLAGSAAPRQRGEEEKERELGRGGVTGARARGRVSSSAMAGFL</sequence>
<evidence type="ECO:0000256" key="1">
    <source>
        <dbReference type="SAM" id="MobiDB-lite"/>
    </source>
</evidence>
<organism evidence="2 3">
    <name type="scientific">Miscanthus lutarioriparius</name>
    <dbReference type="NCBI Taxonomy" id="422564"/>
    <lineage>
        <taxon>Eukaryota</taxon>
        <taxon>Viridiplantae</taxon>
        <taxon>Streptophyta</taxon>
        <taxon>Embryophyta</taxon>
        <taxon>Tracheophyta</taxon>
        <taxon>Spermatophyta</taxon>
        <taxon>Magnoliopsida</taxon>
        <taxon>Liliopsida</taxon>
        <taxon>Poales</taxon>
        <taxon>Poaceae</taxon>
        <taxon>PACMAD clade</taxon>
        <taxon>Panicoideae</taxon>
        <taxon>Andropogonodae</taxon>
        <taxon>Andropogoneae</taxon>
        <taxon>Saccharinae</taxon>
        <taxon>Miscanthus</taxon>
    </lineage>
</organism>
<gene>
    <name evidence="2" type="ORF">NCGR_LOCUS12652</name>
</gene>
<dbReference type="AlphaFoldDB" id="A0A811NBU5"/>
<reference evidence="2" key="1">
    <citation type="submission" date="2020-10" db="EMBL/GenBank/DDBJ databases">
        <authorList>
            <person name="Han B."/>
            <person name="Lu T."/>
            <person name="Zhao Q."/>
            <person name="Huang X."/>
            <person name="Zhao Y."/>
        </authorList>
    </citation>
    <scope>NUCLEOTIDE SEQUENCE</scope>
</reference>
<keyword evidence="3" id="KW-1185">Reference proteome</keyword>
<dbReference type="Proteomes" id="UP000604825">
    <property type="component" value="Unassembled WGS sequence"/>
</dbReference>
<feature type="compositionally biased region" description="Basic and acidic residues" evidence="1">
    <location>
        <begin position="73"/>
        <end position="102"/>
    </location>
</feature>
<accession>A0A811NBU5</accession>
<dbReference type="EMBL" id="CAJGYO010000003">
    <property type="protein sequence ID" value="CAD6218806.1"/>
    <property type="molecule type" value="Genomic_DNA"/>
</dbReference>